<proteinExistence type="predicted"/>
<evidence type="ECO:0000313" key="2">
    <source>
        <dbReference type="EMBL" id="KAE9298695.1"/>
    </source>
</evidence>
<reference evidence="2 3" key="1">
    <citation type="submission" date="2018-09" db="EMBL/GenBank/DDBJ databases">
        <title>Genomic investigation of the strawberry pathogen Phytophthora fragariae indicates pathogenicity is determined by transcriptional variation in three key races.</title>
        <authorList>
            <person name="Adams T.M."/>
            <person name="Armitage A.D."/>
            <person name="Sobczyk M.K."/>
            <person name="Bates H.J."/>
            <person name="Dunwell J.M."/>
            <person name="Nellist C.F."/>
            <person name="Harrison R.J."/>
        </authorList>
    </citation>
    <scope>NUCLEOTIDE SEQUENCE [LARGE SCALE GENOMIC DNA]</scope>
    <source>
        <strain evidence="2 3">NOV-77</strain>
    </source>
</reference>
<dbReference type="AlphaFoldDB" id="A0A6G0QQY7"/>
<sequence length="54" mass="5671">MSGFFALMAALTVSTTLWLSTSISNGSSSGNPRSKHVSVVTMLLSNELGPQEVE</sequence>
<evidence type="ECO:0000256" key="1">
    <source>
        <dbReference type="SAM" id="SignalP"/>
    </source>
</evidence>
<gene>
    <name evidence="2" type="ORF">PF008_g23442</name>
</gene>
<dbReference type="EMBL" id="QXFY01002359">
    <property type="protein sequence ID" value="KAE9298695.1"/>
    <property type="molecule type" value="Genomic_DNA"/>
</dbReference>
<accession>A0A6G0QQY7</accession>
<name>A0A6G0QQY7_9STRA</name>
<feature type="signal peptide" evidence="1">
    <location>
        <begin position="1"/>
        <end position="22"/>
    </location>
</feature>
<keyword evidence="1" id="KW-0732">Signal</keyword>
<comment type="caution">
    <text evidence="2">The sequence shown here is derived from an EMBL/GenBank/DDBJ whole genome shotgun (WGS) entry which is preliminary data.</text>
</comment>
<evidence type="ECO:0000313" key="3">
    <source>
        <dbReference type="Proteomes" id="UP000486351"/>
    </source>
</evidence>
<organism evidence="2 3">
    <name type="scientific">Phytophthora fragariae</name>
    <dbReference type="NCBI Taxonomy" id="53985"/>
    <lineage>
        <taxon>Eukaryota</taxon>
        <taxon>Sar</taxon>
        <taxon>Stramenopiles</taxon>
        <taxon>Oomycota</taxon>
        <taxon>Peronosporomycetes</taxon>
        <taxon>Peronosporales</taxon>
        <taxon>Peronosporaceae</taxon>
        <taxon>Phytophthora</taxon>
    </lineage>
</organism>
<dbReference type="Proteomes" id="UP000486351">
    <property type="component" value="Unassembled WGS sequence"/>
</dbReference>
<evidence type="ECO:0008006" key="4">
    <source>
        <dbReference type="Google" id="ProtNLM"/>
    </source>
</evidence>
<protein>
    <recommendedName>
        <fullName evidence="4">RxLR effector protein</fullName>
    </recommendedName>
</protein>
<feature type="chain" id="PRO_5026171925" description="RxLR effector protein" evidence="1">
    <location>
        <begin position="23"/>
        <end position="54"/>
    </location>
</feature>